<keyword evidence="2" id="KW-1185">Reference proteome</keyword>
<comment type="caution">
    <text evidence="1">The sequence shown here is derived from an EMBL/GenBank/DDBJ whole genome shotgun (WGS) entry which is preliminary data.</text>
</comment>
<dbReference type="InterPro" id="IPR016186">
    <property type="entry name" value="C-type_lectin-like/link_sf"/>
</dbReference>
<evidence type="ECO:0000313" key="2">
    <source>
        <dbReference type="Proteomes" id="UP001174908"/>
    </source>
</evidence>
<dbReference type="Proteomes" id="UP001174908">
    <property type="component" value="Unassembled WGS sequence"/>
</dbReference>
<proteinExistence type="predicted"/>
<dbReference type="PROSITE" id="PS51257">
    <property type="entry name" value="PROKAR_LIPOPROTEIN"/>
    <property type="match status" value="1"/>
</dbReference>
<dbReference type="EMBL" id="JASZYV010000003">
    <property type="protein sequence ID" value="MDM0046197.1"/>
    <property type="molecule type" value="Genomic_DNA"/>
</dbReference>
<reference evidence="1" key="1">
    <citation type="submission" date="2023-06" db="EMBL/GenBank/DDBJ databases">
        <authorList>
            <person name="Jiang Y."/>
            <person name="Liu Q."/>
        </authorList>
    </citation>
    <scope>NUCLEOTIDE SEQUENCE</scope>
    <source>
        <strain evidence="1">CGMCC 1.12089</strain>
    </source>
</reference>
<dbReference type="Gene3D" id="3.10.100.10">
    <property type="entry name" value="Mannose-Binding Protein A, subunit A"/>
    <property type="match status" value="1"/>
</dbReference>
<organism evidence="1 2">
    <name type="scientific">Variovorax dokdonensis</name>
    <dbReference type="NCBI Taxonomy" id="344883"/>
    <lineage>
        <taxon>Bacteria</taxon>
        <taxon>Pseudomonadati</taxon>
        <taxon>Pseudomonadota</taxon>
        <taxon>Betaproteobacteria</taxon>
        <taxon>Burkholderiales</taxon>
        <taxon>Comamonadaceae</taxon>
        <taxon>Variovorax</taxon>
    </lineage>
</organism>
<gene>
    <name evidence="1" type="ORF">QTH91_17025</name>
</gene>
<accession>A0ABT7NE34</accession>
<dbReference type="RefSeq" id="WP_286661283.1">
    <property type="nucleotide sequence ID" value="NZ_JASZYV010000003.1"/>
</dbReference>
<name>A0ABT7NE34_9BURK</name>
<dbReference type="InterPro" id="IPR016187">
    <property type="entry name" value="CTDL_fold"/>
</dbReference>
<evidence type="ECO:0000313" key="1">
    <source>
        <dbReference type="EMBL" id="MDM0046197.1"/>
    </source>
</evidence>
<protein>
    <recommendedName>
        <fullName evidence="3">Lectin</fullName>
    </recommendedName>
</protein>
<sequence>MPRRFILSASGAALAVAALIVGCGAMGSSDKKPMSFFITSTNPGKGGDLGGLAGADRYCQSLASSVGAGNKTWRAYLSTVAQSGQPAVNARDRIGTGPWTNAKGVVVATSVADLHSPNAKVGKDTSLTEKGEVVSGYGDPVNRHDILTGSRPDGTVAVPDAGKDTTCGNWTRSEGGSAIVGHHDHKGTNPDPVANASWNSSHGTRGCSVDQLKMSGSAGLMYCFAAN</sequence>
<dbReference type="SUPFAM" id="SSF56436">
    <property type="entry name" value="C-type lectin-like"/>
    <property type="match status" value="1"/>
</dbReference>
<evidence type="ECO:0008006" key="3">
    <source>
        <dbReference type="Google" id="ProtNLM"/>
    </source>
</evidence>